<organism evidence="16 17">
    <name type="scientific">Sphingomonas glacialis</name>
    <dbReference type="NCBI Taxonomy" id="658225"/>
    <lineage>
        <taxon>Bacteria</taxon>
        <taxon>Pseudomonadati</taxon>
        <taxon>Pseudomonadota</taxon>
        <taxon>Alphaproteobacteria</taxon>
        <taxon>Sphingomonadales</taxon>
        <taxon>Sphingomonadaceae</taxon>
        <taxon>Sphingomonas</taxon>
    </lineage>
</organism>
<evidence type="ECO:0000256" key="4">
    <source>
        <dbReference type="ARBA" id="ARBA00022496"/>
    </source>
</evidence>
<keyword evidence="17" id="KW-1185">Reference proteome</keyword>
<evidence type="ECO:0000256" key="7">
    <source>
        <dbReference type="ARBA" id="ARBA00023065"/>
    </source>
</evidence>
<dbReference type="InterPro" id="IPR036942">
    <property type="entry name" value="Beta-barrel_TonB_sf"/>
</dbReference>
<evidence type="ECO:0000256" key="12">
    <source>
        <dbReference type="RuleBase" id="RU003357"/>
    </source>
</evidence>
<dbReference type="InterPro" id="IPR039426">
    <property type="entry name" value="TonB-dep_rcpt-like"/>
</dbReference>
<evidence type="ECO:0000256" key="6">
    <source>
        <dbReference type="ARBA" id="ARBA00023004"/>
    </source>
</evidence>
<feature type="domain" description="TonB-dependent receptor-like beta-barrel" evidence="14">
    <location>
        <begin position="304"/>
        <end position="738"/>
    </location>
</feature>
<protein>
    <submittedName>
        <fullName evidence="16">TonB-dependent receptor</fullName>
    </submittedName>
</protein>
<keyword evidence="5 11" id="KW-0812">Transmembrane</keyword>
<keyword evidence="3 11" id="KW-1134">Transmembrane beta strand</keyword>
<dbReference type="RefSeq" id="WP_140847672.1">
    <property type="nucleotide sequence ID" value="NZ_RCZC01000001.1"/>
</dbReference>
<evidence type="ECO:0000313" key="17">
    <source>
        <dbReference type="Proteomes" id="UP000319931"/>
    </source>
</evidence>
<dbReference type="Pfam" id="PF00593">
    <property type="entry name" value="TonB_dep_Rec_b-barrel"/>
    <property type="match status" value="1"/>
</dbReference>
<evidence type="ECO:0000256" key="3">
    <source>
        <dbReference type="ARBA" id="ARBA00022452"/>
    </source>
</evidence>
<sequence length="778" mass="82470">MRKGFVWLGGVAALALANPVSAQEGSVAPAPIPARDVAADQQAPAPAVTDEGALTDIVVTAQKREQNLQDVPVAVTAISGETLVNRNVATVTDLTRLAPSLTVTTGAVPTNNSINLRGVGTVAFSTAIEPSVAVIVDDVALLQQAQAFSGLSDIARIEVLRGPQGTLFGKNASAGALNIVSQGPTARLTGSVTGTATTDDEYRVDAVISGPLAEGVGFRLNGFYGDRDGFITNRFDGRKLNNDRSYGLRGRLALNPLPGVTVDLIAGHSVSESRGTARTFRNVPAGAAVYGASLTPTLAGITPGQDNFTTAFDGPLFNKSQQANGSGKVTVDLGAVNLISITSYQDWKFRFIEDFDYVVGPVLGLANGITAQSGFHARQFAQEVRLASKDKGPFTYVAGLYYSDGKTDRTFDRGPSGPVVARWNSTSGTTTYAVFGQASYDIARATHIDVGLRANHEDISVRYINTVIPTTAPANNATCLATCSGNAKDSVVTGKIALRQDLAKRVMAYASYSTGYKGQGYDISTGFTPGRAAVPVRPETSKAYEVGLKSRFFNNRFQLNVAGFWTDFSDFQAQSGVTLPDQTIQLQLNNVGKVRTRGVEVEFQARPLEALTIDGGISYTEAMIRQFRNAQCYTGQTAAQGCLPVTGSSTGLQDLSGKRLSNAPRWKFNVGGTYDVLLPQMPFDGFVQADVSYQSSVNFDLLGNPALVQGAYAIVNGSIGIDQKARGGIRVALFVNNLFDKHYASALGTPSGGTTGLVAQTFSRNARRYAGIRARYRF</sequence>
<keyword evidence="6" id="KW-0408">Iron</keyword>
<evidence type="ECO:0000256" key="1">
    <source>
        <dbReference type="ARBA" id="ARBA00004571"/>
    </source>
</evidence>
<keyword evidence="4" id="KW-0410">Iron transport</keyword>
<comment type="subcellular location">
    <subcellularLocation>
        <location evidence="1 11">Cell outer membrane</location>
        <topology evidence="1 11">Multi-pass membrane protein</topology>
    </subcellularLocation>
</comment>
<evidence type="ECO:0000256" key="2">
    <source>
        <dbReference type="ARBA" id="ARBA00022448"/>
    </source>
</evidence>
<dbReference type="PANTHER" id="PTHR32552:SF81">
    <property type="entry name" value="TONB-DEPENDENT OUTER MEMBRANE RECEPTOR"/>
    <property type="match status" value="1"/>
</dbReference>
<evidence type="ECO:0000259" key="15">
    <source>
        <dbReference type="Pfam" id="PF07715"/>
    </source>
</evidence>
<gene>
    <name evidence="16" type="ORF">EAH76_02620</name>
</gene>
<evidence type="ECO:0000256" key="13">
    <source>
        <dbReference type="SAM" id="SignalP"/>
    </source>
</evidence>
<reference evidence="16 17" key="1">
    <citation type="journal article" date="2019" name="Environ. Microbiol.">
        <title>Species interactions and distinct microbial communities in high Arctic permafrost affected cryosols are associated with the CH4 and CO2 gas fluxes.</title>
        <authorList>
            <person name="Altshuler I."/>
            <person name="Hamel J."/>
            <person name="Turney S."/>
            <person name="Magnuson E."/>
            <person name="Levesque R."/>
            <person name="Greer C."/>
            <person name="Whyte L.G."/>
        </authorList>
    </citation>
    <scope>NUCLEOTIDE SEQUENCE [LARGE SCALE GENOMIC DNA]</scope>
    <source>
        <strain evidence="16 17">E6.1</strain>
    </source>
</reference>
<dbReference type="InterPro" id="IPR012910">
    <property type="entry name" value="Plug_dom"/>
</dbReference>
<comment type="similarity">
    <text evidence="11 12">Belongs to the TonB-dependent receptor family.</text>
</comment>
<feature type="chain" id="PRO_5021284460" evidence="13">
    <location>
        <begin position="23"/>
        <end position="778"/>
    </location>
</feature>
<dbReference type="Gene3D" id="2.40.170.20">
    <property type="entry name" value="TonB-dependent receptor, beta-barrel domain"/>
    <property type="match status" value="1"/>
</dbReference>
<dbReference type="GO" id="GO:0009279">
    <property type="term" value="C:cell outer membrane"/>
    <property type="evidence" value="ECO:0007669"/>
    <property type="project" value="UniProtKB-SubCell"/>
</dbReference>
<name>A0A502G5H3_9SPHN</name>
<keyword evidence="16" id="KW-0675">Receptor</keyword>
<accession>A0A502G5H3</accession>
<evidence type="ECO:0000313" key="16">
    <source>
        <dbReference type="EMBL" id="TPG56456.1"/>
    </source>
</evidence>
<dbReference type="SUPFAM" id="SSF56935">
    <property type="entry name" value="Porins"/>
    <property type="match status" value="1"/>
</dbReference>
<keyword evidence="10 11" id="KW-0998">Cell outer membrane</keyword>
<dbReference type="EMBL" id="RCZC01000001">
    <property type="protein sequence ID" value="TPG56456.1"/>
    <property type="molecule type" value="Genomic_DNA"/>
</dbReference>
<keyword evidence="7" id="KW-0406">Ion transport</keyword>
<keyword evidence="9 11" id="KW-0472">Membrane</keyword>
<dbReference type="PROSITE" id="PS52016">
    <property type="entry name" value="TONB_DEPENDENT_REC_3"/>
    <property type="match status" value="1"/>
</dbReference>
<evidence type="ECO:0000256" key="11">
    <source>
        <dbReference type="PROSITE-ProRule" id="PRU01360"/>
    </source>
</evidence>
<proteinExistence type="inferred from homology"/>
<keyword evidence="2 11" id="KW-0813">Transport</keyword>
<dbReference type="Proteomes" id="UP000319931">
    <property type="component" value="Unassembled WGS sequence"/>
</dbReference>
<evidence type="ECO:0000256" key="9">
    <source>
        <dbReference type="ARBA" id="ARBA00023136"/>
    </source>
</evidence>
<dbReference type="CDD" id="cd01347">
    <property type="entry name" value="ligand_gated_channel"/>
    <property type="match status" value="1"/>
</dbReference>
<dbReference type="OrthoDB" id="9760333at2"/>
<dbReference type="GO" id="GO:0006826">
    <property type="term" value="P:iron ion transport"/>
    <property type="evidence" value="ECO:0007669"/>
    <property type="project" value="UniProtKB-KW"/>
</dbReference>
<evidence type="ECO:0000256" key="5">
    <source>
        <dbReference type="ARBA" id="ARBA00022692"/>
    </source>
</evidence>
<evidence type="ECO:0000256" key="8">
    <source>
        <dbReference type="ARBA" id="ARBA00023077"/>
    </source>
</evidence>
<keyword evidence="8 12" id="KW-0798">TonB box</keyword>
<evidence type="ECO:0000256" key="10">
    <source>
        <dbReference type="ARBA" id="ARBA00023237"/>
    </source>
</evidence>
<dbReference type="InterPro" id="IPR000531">
    <property type="entry name" value="Beta-barrel_TonB"/>
</dbReference>
<comment type="caution">
    <text evidence="16">The sequence shown here is derived from an EMBL/GenBank/DDBJ whole genome shotgun (WGS) entry which is preliminary data.</text>
</comment>
<dbReference type="AlphaFoldDB" id="A0A502G5H3"/>
<feature type="signal peptide" evidence="13">
    <location>
        <begin position="1"/>
        <end position="22"/>
    </location>
</feature>
<evidence type="ECO:0000259" key="14">
    <source>
        <dbReference type="Pfam" id="PF00593"/>
    </source>
</evidence>
<dbReference type="Pfam" id="PF07715">
    <property type="entry name" value="Plug"/>
    <property type="match status" value="1"/>
</dbReference>
<dbReference type="PANTHER" id="PTHR32552">
    <property type="entry name" value="FERRICHROME IRON RECEPTOR-RELATED"/>
    <property type="match status" value="1"/>
</dbReference>
<keyword evidence="13" id="KW-0732">Signal</keyword>
<feature type="domain" description="TonB-dependent receptor plug" evidence="15">
    <location>
        <begin position="68"/>
        <end position="176"/>
    </location>
</feature>